<gene>
    <name evidence="1" type="ORF">MUN76_10100</name>
</gene>
<evidence type="ECO:0008006" key="3">
    <source>
        <dbReference type="Google" id="ProtNLM"/>
    </source>
</evidence>
<dbReference type="EMBL" id="CP095043">
    <property type="protein sequence ID" value="UOQ59405.1"/>
    <property type="molecule type" value="Genomic_DNA"/>
</dbReference>
<sequence length="131" mass="14064">MRADLHRTRGGGLAEAATGTVAVPGRTEVKERVYRTVTARASAALIGVPHGDVQVEVLQHRSGLTVRIATPIPVPHLADTEAIAGGASILDRARQLQEDLQVRLATMLGRDITRVHLAITGATTPKRRRVR</sequence>
<reference evidence="1 2" key="1">
    <citation type="submission" date="2022-04" db="EMBL/GenBank/DDBJ databases">
        <title>Leucobacter sp. isolated from rhizosphere of onion.</title>
        <authorList>
            <person name="Won M."/>
            <person name="Lee C.-M."/>
            <person name="Woen H.-Y."/>
            <person name="Kwon S.-W."/>
        </authorList>
    </citation>
    <scope>NUCLEOTIDE SEQUENCE [LARGE SCALE GENOMIC DNA]</scope>
    <source>
        <strain evidence="1 2">H25R-14</strain>
    </source>
</reference>
<dbReference type="RefSeq" id="WP_244684407.1">
    <property type="nucleotide sequence ID" value="NZ_CP095043.1"/>
</dbReference>
<organism evidence="1 2">
    <name type="scientific">Leucobacter rhizosphaerae</name>
    <dbReference type="NCBI Taxonomy" id="2932245"/>
    <lineage>
        <taxon>Bacteria</taxon>
        <taxon>Bacillati</taxon>
        <taxon>Actinomycetota</taxon>
        <taxon>Actinomycetes</taxon>
        <taxon>Micrococcales</taxon>
        <taxon>Microbacteriaceae</taxon>
        <taxon>Leucobacter</taxon>
    </lineage>
</organism>
<keyword evidence="2" id="KW-1185">Reference proteome</keyword>
<evidence type="ECO:0000313" key="2">
    <source>
        <dbReference type="Proteomes" id="UP000831775"/>
    </source>
</evidence>
<dbReference type="Proteomes" id="UP000831775">
    <property type="component" value="Chromosome"/>
</dbReference>
<protein>
    <recommendedName>
        <fullName evidence="3">NTP pyrophosphohydrolase</fullName>
    </recommendedName>
</protein>
<proteinExistence type="predicted"/>
<accession>A0ABY4FSX5</accession>
<name>A0ABY4FSX5_9MICO</name>
<evidence type="ECO:0000313" key="1">
    <source>
        <dbReference type="EMBL" id="UOQ59405.1"/>
    </source>
</evidence>